<dbReference type="Gene3D" id="3.90.470.20">
    <property type="entry name" value="4'-phosphopantetheinyl transferase domain"/>
    <property type="match status" value="1"/>
</dbReference>
<evidence type="ECO:0000256" key="1">
    <source>
        <dbReference type="ARBA" id="ARBA00010990"/>
    </source>
</evidence>
<dbReference type="GO" id="GO:0019878">
    <property type="term" value="P:lysine biosynthetic process via aminoadipic acid"/>
    <property type="evidence" value="ECO:0007669"/>
    <property type="project" value="TreeGrafter"/>
</dbReference>
<proteinExistence type="inferred from homology"/>
<organism evidence="4 5">
    <name type="scientific">Hyphomonas atlantica</name>
    <dbReference type="NCBI Taxonomy" id="1280948"/>
    <lineage>
        <taxon>Bacteria</taxon>
        <taxon>Pseudomonadati</taxon>
        <taxon>Pseudomonadota</taxon>
        <taxon>Alphaproteobacteria</taxon>
        <taxon>Hyphomonadales</taxon>
        <taxon>Hyphomonadaceae</taxon>
        <taxon>Hyphomonas</taxon>
    </lineage>
</organism>
<dbReference type="EMBL" id="AWFH01000001">
    <property type="protein sequence ID" value="KCZ65134.1"/>
    <property type="molecule type" value="Genomic_DNA"/>
</dbReference>
<dbReference type="GO" id="GO:0000287">
    <property type="term" value="F:magnesium ion binding"/>
    <property type="evidence" value="ECO:0007669"/>
    <property type="project" value="InterPro"/>
</dbReference>
<dbReference type="PANTHER" id="PTHR12215:SF10">
    <property type="entry name" value="L-AMINOADIPATE-SEMIALDEHYDE DEHYDROGENASE-PHOSPHOPANTETHEINYL TRANSFERASE"/>
    <property type="match status" value="1"/>
</dbReference>
<dbReference type="OrthoDB" id="9808281at2"/>
<reference evidence="4 5" key="1">
    <citation type="journal article" date="2014" name="Antonie Van Leeuwenhoek">
        <title>Hyphomonas beringensis sp. nov. and Hyphomonas chukchiensis sp. nov., isolated from surface seawater of the Bering Sea and Chukchi Sea.</title>
        <authorList>
            <person name="Li C."/>
            <person name="Lai Q."/>
            <person name="Li G."/>
            <person name="Dong C."/>
            <person name="Wang J."/>
            <person name="Liao Y."/>
            <person name="Shao Z."/>
        </authorList>
    </citation>
    <scope>NUCLEOTIDE SEQUENCE [LARGE SCALE GENOMIC DNA]</scope>
    <source>
        <strain evidence="4 5">22II1-22F38</strain>
    </source>
</reference>
<evidence type="ECO:0000313" key="4">
    <source>
        <dbReference type="EMBL" id="KCZ65134.1"/>
    </source>
</evidence>
<dbReference type="SUPFAM" id="SSF56214">
    <property type="entry name" value="4'-phosphopantetheinyl transferase"/>
    <property type="match status" value="2"/>
</dbReference>
<comment type="similarity">
    <text evidence="1">Belongs to the P-Pant transferase superfamily. Gsp/Sfp/HetI/AcpT family.</text>
</comment>
<accession>A0A059EB36</accession>
<dbReference type="PANTHER" id="PTHR12215">
    <property type="entry name" value="PHOSPHOPANTETHEINE TRANSFERASE"/>
    <property type="match status" value="1"/>
</dbReference>
<dbReference type="GO" id="GO:0008897">
    <property type="term" value="F:holo-[acyl-carrier-protein] synthase activity"/>
    <property type="evidence" value="ECO:0007669"/>
    <property type="project" value="InterPro"/>
</dbReference>
<keyword evidence="2" id="KW-0808">Transferase</keyword>
<dbReference type="InterPro" id="IPR008278">
    <property type="entry name" value="4-PPantetheinyl_Trfase_dom"/>
</dbReference>
<gene>
    <name evidence="4" type="ORF">HY36_01770</name>
</gene>
<evidence type="ECO:0000313" key="5">
    <source>
        <dbReference type="Proteomes" id="UP000024547"/>
    </source>
</evidence>
<dbReference type="AlphaFoldDB" id="A0A059EB36"/>
<sequence>MVSINPFAFHLDAHVPDHTIVRIMDHADVDVHSSTLNTVDIQRLAMLKDAGKRRDLERSLIAVKRELADLTGKSASQVDVTHDSKGAPALSSSPGMHISISRTAGWSAVAVSRQNALGIDIEHMRPVDWTSMQNMVCTSEETAFLSRLGADALPAFYRLWTAKEAVMKAVGEGFRMGARSLSLPNAFLTGAEPHALISTGHGVFSVSCTHHDHLMVSLATATD</sequence>
<dbReference type="GO" id="GO:0005829">
    <property type="term" value="C:cytosol"/>
    <property type="evidence" value="ECO:0007669"/>
    <property type="project" value="TreeGrafter"/>
</dbReference>
<feature type="domain" description="4'-phosphopantetheinyl transferase" evidence="3">
    <location>
        <begin position="117"/>
        <end position="183"/>
    </location>
</feature>
<comment type="caution">
    <text evidence="4">The sequence shown here is derived from an EMBL/GenBank/DDBJ whole genome shotgun (WGS) entry which is preliminary data.</text>
</comment>
<evidence type="ECO:0000259" key="3">
    <source>
        <dbReference type="Pfam" id="PF01648"/>
    </source>
</evidence>
<dbReference type="InterPro" id="IPR050559">
    <property type="entry name" value="P-Pant_transferase_sf"/>
</dbReference>
<dbReference type="PATRIC" id="fig|1280948.3.peg.347"/>
<dbReference type="InterPro" id="IPR037143">
    <property type="entry name" value="4-PPantetheinyl_Trfase_dom_sf"/>
</dbReference>
<evidence type="ECO:0000256" key="2">
    <source>
        <dbReference type="ARBA" id="ARBA00022679"/>
    </source>
</evidence>
<dbReference type="RefSeq" id="WP_035547390.1">
    <property type="nucleotide sequence ID" value="NZ_AWFH01000001.1"/>
</dbReference>
<name>A0A059EB36_9PROT</name>
<dbReference type="STRING" id="1280948.HY36_01770"/>
<dbReference type="Proteomes" id="UP000024547">
    <property type="component" value="Unassembled WGS sequence"/>
</dbReference>
<dbReference type="eggNOG" id="COG2091">
    <property type="taxonomic scope" value="Bacteria"/>
</dbReference>
<protein>
    <recommendedName>
        <fullName evidence="3">4'-phosphopantetheinyl transferase domain-containing protein</fullName>
    </recommendedName>
</protein>
<dbReference type="Pfam" id="PF01648">
    <property type="entry name" value="ACPS"/>
    <property type="match status" value="1"/>
</dbReference>
<keyword evidence="5" id="KW-1185">Reference proteome</keyword>